<dbReference type="Gene3D" id="3.90.1150.10">
    <property type="entry name" value="Aspartate Aminotransferase, domain 1"/>
    <property type="match status" value="1"/>
</dbReference>
<feature type="domain" description="Aminotransferase class I/classII large" evidence="9">
    <location>
        <begin position="55"/>
        <end position="430"/>
    </location>
</feature>
<dbReference type="CDD" id="cd00609">
    <property type="entry name" value="AAT_like"/>
    <property type="match status" value="1"/>
</dbReference>
<dbReference type="GO" id="GO:0005739">
    <property type="term" value="C:mitochondrion"/>
    <property type="evidence" value="ECO:0007669"/>
    <property type="project" value="EnsemblFungi"/>
</dbReference>
<dbReference type="EC" id="2.6.1.1" evidence="8"/>
<dbReference type="Pfam" id="PF00155">
    <property type="entry name" value="Aminotran_1_2"/>
    <property type="match status" value="1"/>
</dbReference>
<evidence type="ECO:0000256" key="8">
    <source>
        <dbReference type="RuleBase" id="RU000480"/>
    </source>
</evidence>
<name>A0A1B7SMP5_9ASCO</name>
<comment type="miscellaneous">
    <text evidence="8">In eukaryotes there are cytoplasmic, mitochondrial and chloroplastic isozymes.</text>
</comment>
<dbReference type="GO" id="GO:0006533">
    <property type="term" value="P:L-aspartate catabolic process"/>
    <property type="evidence" value="ECO:0007669"/>
    <property type="project" value="TreeGrafter"/>
</dbReference>
<dbReference type="PANTHER" id="PTHR11879">
    <property type="entry name" value="ASPARTATE AMINOTRANSFERASE"/>
    <property type="match status" value="1"/>
</dbReference>
<comment type="subunit">
    <text evidence="3 8">Homodimer.</text>
</comment>
<sequence length="436" mass="48365">MLRVTSSRATKGLQFSKVAFFVAKRQESAWASVQAAPADKILGLTVLYNNDTNPSKINLGVGAYRDNDGKPWILPSVKAAEQVLAKTETNKEYVPIVGSPKFNELIKKMLYSHDEAGKKLLEDGRVLTAQGISGTGSLRVLGEFVRTFYPKSNKVLVPNPTWANHVAILEKAGLTTGKYSYYDYKTNALDEAGLLNDLASAEPGTVILLHACCHNPTGVDPELEQWDKILDVVSQKQLLPILDMAYQGFRSGSPIDDLAILFKFNKAVVDGKLSNFLLSQSFAKNMGLYGERVGSLSIITAGPEETTRVKSQLEKVIRPLYSSPPSHGSKLVEIILSDDTIYQQWLEDVRVMSDRLVEMRKLLHDKLKNTYKNPLNWDHLLNQKGMFCYTGLKEDQVKKLIDKSVYLTSDGRISIAGIYPANVDNLAKAIHEVTTN</sequence>
<dbReference type="InterPro" id="IPR004838">
    <property type="entry name" value="NHTrfase_class1_PyrdxlP-BS"/>
</dbReference>
<evidence type="ECO:0000256" key="6">
    <source>
        <dbReference type="ARBA" id="ARBA00022898"/>
    </source>
</evidence>
<comment type="catalytic activity">
    <reaction evidence="7 8">
        <text>L-aspartate + 2-oxoglutarate = oxaloacetate + L-glutamate</text>
        <dbReference type="Rhea" id="RHEA:21824"/>
        <dbReference type="ChEBI" id="CHEBI:16452"/>
        <dbReference type="ChEBI" id="CHEBI:16810"/>
        <dbReference type="ChEBI" id="CHEBI:29985"/>
        <dbReference type="ChEBI" id="CHEBI:29991"/>
        <dbReference type="EC" id="2.6.1.1"/>
    </reaction>
</comment>
<dbReference type="PROSITE" id="PS00105">
    <property type="entry name" value="AA_TRANSFER_CLASS_1"/>
    <property type="match status" value="1"/>
</dbReference>
<dbReference type="EMBL" id="JAEUBD010000095">
    <property type="protein sequence ID" value="KAH3677870.1"/>
    <property type="molecule type" value="Genomic_DNA"/>
</dbReference>
<evidence type="ECO:0000259" key="9">
    <source>
        <dbReference type="Pfam" id="PF00155"/>
    </source>
</evidence>
<organism evidence="10 11">
    <name type="scientific">Ogataea polymorpha</name>
    <dbReference type="NCBI Taxonomy" id="460523"/>
    <lineage>
        <taxon>Eukaryota</taxon>
        <taxon>Fungi</taxon>
        <taxon>Dikarya</taxon>
        <taxon>Ascomycota</taxon>
        <taxon>Saccharomycotina</taxon>
        <taxon>Pichiomycetes</taxon>
        <taxon>Pichiales</taxon>
        <taxon>Pichiaceae</taxon>
        <taxon>Ogataea</taxon>
    </lineage>
</organism>
<dbReference type="OrthoDB" id="6752799at2759"/>
<evidence type="ECO:0000256" key="4">
    <source>
        <dbReference type="ARBA" id="ARBA00022576"/>
    </source>
</evidence>
<keyword evidence="6" id="KW-0663">Pyridoxal phosphate</keyword>
<dbReference type="GO" id="GO:0030170">
    <property type="term" value="F:pyridoxal phosphate binding"/>
    <property type="evidence" value="ECO:0007669"/>
    <property type="project" value="InterPro"/>
</dbReference>
<dbReference type="NCBIfam" id="NF006719">
    <property type="entry name" value="PRK09257.1"/>
    <property type="match status" value="1"/>
</dbReference>
<proteinExistence type="inferred from homology"/>
<evidence type="ECO:0000256" key="1">
    <source>
        <dbReference type="ARBA" id="ARBA00001933"/>
    </source>
</evidence>
<comment type="similarity">
    <text evidence="2">Belongs to the class-I pyridoxal-phosphate-dependent aminotransferase family.</text>
</comment>
<dbReference type="GO" id="GO:0004069">
    <property type="term" value="F:L-aspartate:2-oxoglutarate aminotransferase activity"/>
    <property type="evidence" value="ECO:0007669"/>
    <property type="project" value="UniProtKB-EC"/>
</dbReference>
<evidence type="ECO:0000313" key="11">
    <source>
        <dbReference type="Proteomes" id="UP000788993"/>
    </source>
</evidence>
<dbReference type="InterPro" id="IPR015421">
    <property type="entry name" value="PyrdxlP-dep_Trfase_major"/>
</dbReference>
<evidence type="ECO:0000256" key="5">
    <source>
        <dbReference type="ARBA" id="ARBA00022679"/>
    </source>
</evidence>
<reference evidence="10" key="1">
    <citation type="journal article" date="2021" name="Open Biol.">
        <title>Shared evolutionary footprints suggest mitochondrial oxidative damage underlies multiple complex I losses in fungi.</title>
        <authorList>
            <person name="Schikora-Tamarit M.A."/>
            <person name="Marcet-Houben M."/>
            <person name="Nosek J."/>
            <person name="Gabaldon T."/>
        </authorList>
    </citation>
    <scope>NUCLEOTIDE SEQUENCE</scope>
    <source>
        <strain evidence="10">NCAIM Y.01608</strain>
    </source>
</reference>
<evidence type="ECO:0000256" key="2">
    <source>
        <dbReference type="ARBA" id="ARBA00007441"/>
    </source>
</evidence>
<keyword evidence="4 8" id="KW-0032">Aminotransferase</keyword>
<accession>A0A1B7SMP5</accession>
<dbReference type="InterPro" id="IPR015422">
    <property type="entry name" value="PyrdxlP-dep_Trfase_small"/>
</dbReference>
<keyword evidence="5 8" id="KW-0808">Transferase</keyword>
<dbReference type="InterPro" id="IPR015424">
    <property type="entry name" value="PyrdxlP-dep_Trfase"/>
</dbReference>
<gene>
    <name evidence="10" type="ORF">OGATHE_000524</name>
</gene>
<dbReference type="PRINTS" id="PR00799">
    <property type="entry name" value="TRANSAMINASE"/>
</dbReference>
<dbReference type="FunFam" id="3.40.640.10:FF:000066">
    <property type="entry name" value="Aspartate aminotransferase"/>
    <property type="match status" value="1"/>
</dbReference>
<dbReference type="Proteomes" id="UP000788993">
    <property type="component" value="Unassembled WGS sequence"/>
</dbReference>
<dbReference type="AlphaFoldDB" id="A0A1B7SMP5"/>
<keyword evidence="11" id="KW-1185">Reference proteome</keyword>
<dbReference type="PANTHER" id="PTHR11879:SF22">
    <property type="entry name" value="ASPARTATE AMINOTRANSFERASE, MITOCHONDRIAL"/>
    <property type="match status" value="1"/>
</dbReference>
<protein>
    <recommendedName>
        <fullName evidence="8">Aspartate aminotransferase</fullName>
        <ecNumber evidence="8">2.6.1.1</ecNumber>
    </recommendedName>
</protein>
<dbReference type="InterPro" id="IPR004839">
    <property type="entry name" value="Aminotransferase_I/II_large"/>
</dbReference>
<dbReference type="SUPFAM" id="SSF53383">
    <property type="entry name" value="PLP-dependent transferases"/>
    <property type="match status" value="1"/>
</dbReference>
<evidence type="ECO:0000256" key="7">
    <source>
        <dbReference type="ARBA" id="ARBA00049185"/>
    </source>
</evidence>
<evidence type="ECO:0000313" key="10">
    <source>
        <dbReference type="EMBL" id="KAH3677870.1"/>
    </source>
</evidence>
<dbReference type="Gene3D" id="3.40.640.10">
    <property type="entry name" value="Type I PLP-dependent aspartate aminotransferase-like (Major domain)"/>
    <property type="match status" value="1"/>
</dbReference>
<dbReference type="RefSeq" id="XP_018212573.1">
    <property type="nucleotide sequence ID" value="XM_018354030.1"/>
</dbReference>
<reference evidence="10" key="2">
    <citation type="submission" date="2021-01" db="EMBL/GenBank/DDBJ databases">
        <authorList>
            <person name="Schikora-Tamarit M.A."/>
        </authorList>
    </citation>
    <scope>NUCLEOTIDE SEQUENCE</scope>
    <source>
        <strain evidence="10">NCAIM Y.01608</strain>
    </source>
</reference>
<comment type="cofactor">
    <cofactor evidence="1">
        <name>pyridoxal 5'-phosphate</name>
        <dbReference type="ChEBI" id="CHEBI:597326"/>
    </cofactor>
</comment>
<evidence type="ECO:0000256" key="3">
    <source>
        <dbReference type="ARBA" id="ARBA00011738"/>
    </source>
</evidence>
<dbReference type="InterPro" id="IPR000796">
    <property type="entry name" value="Asp_trans"/>
</dbReference>
<comment type="caution">
    <text evidence="10">The sequence shown here is derived from an EMBL/GenBank/DDBJ whole genome shotgun (WGS) entry which is preliminary data.</text>
</comment>